<gene>
    <name evidence="1" type="ORF">MENTE1834_LOCUS38185</name>
</gene>
<protein>
    <submittedName>
        <fullName evidence="1">Uncharacterized protein</fullName>
    </submittedName>
</protein>
<dbReference type="EMBL" id="CAVMJV010000082">
    <property type="protein sequence ID" value="CAK5090401.1"/>
    <property type="molecule type" value="Genomic_DNA"/>
</dbReference>
<reference evidence="1" key="1">
    <citation type="submission" date="2023-11" db="EMBL/GenBank/DDBJ databases">
        <authorList>
            <person name="Poullet M."/>
        </authorList>
    </citation>
    <scope>NUCLEOTIDE SEQUENCE</scope>
    <source>
        <strain evidence="1">E1834</strain>
    </source>
</reference>
<proteinExistence type="predicted"/>
<organism evidence="1 2">
    <name type="scientific">Meloidogyne enterolobii</name>
    <name type="common">Root-knot nematode worm</name>
    <name type="synonym">Meloidogyne mayaguensis</name>
    <dbReference type="NCBI Taxonomy" id="390850"/>
    <lineage>
        <taxon>Eukaryota</taxon>
        <taxon>Metazoa</taxon>
        <taxon>Ecdysozoa</taxon>
        <taxon>Nematoda</taxon>
        <taxon>Chromadorea</taxon>
        <taxon>Rhabditida</taxon>
        <taxon>Tylenchina</taxon>
        <taxon>Tylenchomorpha</taxon>
        <taxon>Tylenchoidea</taxon>
        <taxon>Meloidogynidae</taxon>
        <taxon>Meloidogyninae</taxon>
        <taxon>Meloidogyne</taxon>
    </lineage>
</organism>
<accession>A0ACB1AH86</accession>
<sequence length="95" mass="11523">MKGIFDGRHLGKNKKEIILKIKKQLHLKNFGLINEEWKDKIEGDKKKEIFKILFFEGEEGNVNDIVKLNEDFELWEKYKKQRDLGIVNYFFEKNY</sequence>
<keyword evidence="2" id="KW-1185">Reference proteome</keyword>
<evidence type="ECO:0000313" key="1">
    <source>
        <dbReference type="EMBL" id="CAK5090401.1"/>
    </source>
</evidence>
<dbReference type="Proteomes" id="UP001497535">
    <property type="component" value="Unassembled WGS sequence"/>
</dbReference>
<evidence type="ECO:0000313" key="2">
    <source>
        <dbReference type="Proteomes" id="UP001497535"/>
    </source>
</evidence>
<name>A0ACB1AH86_MELEN</name>
<comment type="caution">
    <text evidence="1">The sequence shown here is derived from an EMBL/GenBank/DDBJ whole genome shotgun (WGS) entry which is preliminary data.</text>
</comment>